<sequence>MYWYPYYPPYIVFPYDPIALMYSVLQWLWYPYYVALTLEIYRITLESIRKAMEMLKEHREHVR</sequence>
<organism evidence="2 3">
    <name type="scientific">Ignisphaera aggregans</name>
    <dbReference type="NCBI Taxonomy" id="334771"/>
    <lineage>
        <taxon>Archaea</taxon>
        <taxon>Thermoproteota</taxon>
        <taxon>Thermoprotei</taxon>
        <taxon>Desulfurococcales</taxon>
        <taxon>Desulfurococcaceae</taxon>
        <taxon>Ignisphaera</taxon>
    </lineage>
</organism>
<dbReference type="EMBL" id="DQTV01000015">
    <property type="protein sequence ID" value="HIP56574.1"/>
    <property type="molecule type" value="Genomic_DNA"/>
</dbReference>
<evidence type="ECO:0000313" key="3">
    <source>
        <dbReference type="Proteomes" id="UP000605805"/>
    </source>
</evidence>
<accession>A0A833DU55</accession>
<keyword evidence="1" id="KW-0472">Membrane</keyword>
<reference evidence="2" key="1">
    <citation type="journal article" date="2020" name="ISME J.">
        <title>Gammaproteobacteria mediating utilization of methyl-, sulfur- and petroleum organic compounds in deep ocean hydrothermal plumes.</title>
        <authorList>
            <person name="Zhou Z."/>
            <person name="Liu Y."/>
            <person name="Pan J."/>
            <person name="Cron B.R."/>
            <person name="Toner B.M."/>
            <person name="Anantharaman K."/>
            <person name="Breier J.A."/>
            <person name="Dick G.J."/>
            <person name="Li M."/>
        </authorList>
    </citation>
    <scope>NUCLEOTIDE SEQUENCE</scope>
    <source>
        <strain evidence="2">SZUA-1435</strain>
    </source>
</reference>
<dbReference type="AlphaFoldDB" id="A0A833DU55"/>
<name>A0A833DU55_9CREN</name>
<feature type="transmembrane region" description="Helical" evidence="1">
    <location>
        <begin position="20"/>
        <end position="41"/>
    </location>
</feature>
<keyword evidence="1" id="KW-0812">Transmembrane</keyword>
<proteinExistence type="predicted"/>
<comment type="caution">
    <text evidence="2">The sequence shown here is derived from an EMBL/GenBank/DDBJ whole genome shotgun (WGS) entry which is preliminary data.</text>
</comment>
<protein>
    <submittedName>
        <fullName evidence="2">Uncharacterized protein</fullName>
    </submittedName>
</protein>
<gene>
    <name evidence="2" type="ORF">EYH02_00665</name>
</gene>
<evidence type="ECO:0000256" key="1">
    <source>
        <dbReference type="SAM" id="Phobius"/>
    </source>
</evidence>
<dbReference type="Proteomes" id="UP000605805">
    <property type="component" value="Unassembled WGS sequence"/>
</dbReference>
<evidence type="ECO:0000313" key="2">
    <source>
        <dbReference type="EMBL" id="HIP56574.1"/>
    </source>
</evidence>
<keyword evidence="1" id="KW-1133">Transmembrane helix</keyword>